<dbReference type="InterPro" id="IPR036259">
    <property type="entry name" value="MFS_trans_sf"/>
</dbReference>
<dbReference type="Gene3D" id="1.20.1250.20">
    <property type="entry name" value="MFS general substrate transporter like domains"/>
    <property type="match status" value="2"/>
</dbReference>
<feature type="domain" description="Major facilitator superfamily associated" evidence="7">
    <location>
        <begin position="50"/>
        <end position="515"/>
    </location>
</feature>
<feature type="transmembrane region" description="Helical" evidence="6">
    <location>
        <begin position="483"/>
        <end position="503"/>
    </location>
</feature>
<evidence type="ECO:0000256" key="2">
    <source>
        <dbReference type="ARBA" id="ARBA00005241"/>
    </source>
</evidence>
<proteinExistence type="inferred from homology"/>
<evidence type="ECO:0000256" key="3">
    <source>
        <dbReference type="ARBA" id="ARBA00022692"/>
    </source>
</evidence>
<dbReference type="Pfam" id="PF12832">
    <property type="entry name" value="MFS_1_like"/>
    <property type="match status" value="1"/>
</dbReference>
<comment type="caution">
    <text evidence="8">The sequence shown here is derived from an EMBL/GenBank/DDBJ whole genome shotgun (WGS) entry which is preliminary data.</text>
</comment>
<organism evidence="8 9">
    <name type="scientific">Nephila pilipes</name>
    <name type="common">Giant wood spider</name>
    <name type="synonym">Nephila maculata</name>
    <dbReference type="NCBI Taxonomy" id="299642"/>
    <lineage>
        <taxon>Eukaryota</taxon>
        <taxon>Metazoa</taxon>
        <taxon>Ecdysozoa</taxon>
        <taxon>Arthropoda</taxon>
        <taxon>Chelicerata</taxon>
        <taxon>Arachnida</taxon>
        <taxon>Araneae</taxon>
        <taxon>Araneomorphae</taxon>
        <taxon>Entelegynae</taxon>
        <taxon>Araneoidea</taxon>
        <taxon>Nephilidae</taxon>
        <taxon>Nephila</taxon>
    </lineage>
</organism>
<dbReference type="InterPro" id="IPR024989">
    <property type="entry name" value="MFS_assoc_dom"/>
</dbReference>
<protein>
    <submittedName>
        <fullName evidence="8">MFS_1_like domain-containing protein</fullName>
    </submittedName>
</protein>
<evidence type="ECO:0000256" key="4">
    <source>
        <dbReference type="ARBA" id="ARBA00022989"/>
    </source>
</evidence>
<keyword evidence="4 6" id="KW-1133">Transmembrane helix</keyword>
<evidence type="ECO:0000256" key="6">
    <source>
        <dbReference type="SAM" id="Phobius"/>
    </source>
</evidence>
<comment type="similarity">
    <text evidence="2">Belongs to the major facilitator superfamily. MFSD6 family.</text>
</comment>
<comment type="subcellular location">
    <subcellularLocation>
        <location evidence="1">Membrane</location>
        <topology evidence="1">Multi-pass membrane protein</topology>
    </subcellularLocation>
</comment>
<feature type="transmembrane region" description="Helical" evidence="6">
    <location>
        <begin position="379"/>
        <end position="400"/>
    </location>
</feature>
<accession>A0A8X6N368</accession>
<dbReference type="InterPro" id="IPR051717">
    <property type="entry name" value="MFS_MFSD6"/>
</dbReference>
<dbReference type="AlphaFoldDB" id="A0A8X6N368"/>
<feature type="transmembrane region" description="Helical" evidence="6">
    <location>
        <begin position="443"/>
        <end position="463"/>
    </location>
</feature>
<feature type="transmembrane region" description="Helical" evidence="6">
    <location>
        <begin position="54"/>
        <end position="73"/>
    </location>
</feature>
<feature type="transmembrane region" description="Helical" evidence="6">
    <location>
        <begin position="412"/>
        <end position="431"/>
    </location>
</feature>
<evidence type="ECO:0000313" key="9">
    <source>
        <dbReference type="Proteomes" id="UP000887013"/>
    </source>
</evidence>
<feature type="transmembrane region" description="Helical" evidence="6">
    <location>
        <begin position="335"/>
        <end position="358"/>
    </location>
</feature>
<dbReference type="PANTHER" id="PTHR16172:SF41">
    <property type="entry name" value="MAJOR FACILITATOR SUPERFAMILY DOMAIN-CONTAINING PROTEIN 6-LIKE"/>
    <property type="match status" value="1"/>
</dbReference>
<gene>
    <name evidence="8" type="primary">NCL1_44535</name>
    <name evidence="8" type="ORF">NPIL_549691</name>
</gene>
<dbReference type="OrthoDB" id="10056177at2759"/>
<keyword evidence="3 6" id="KW-0812">Transmembrane</keyword>
<sequence length="516" mass="57899">MYLPKIENADPYENYELTNCKPCHKQTTKESDYLILNLRCTKIKILKPLVTLKLSLFIWFAAGTALMTFYMVYLKQVGLTIQEIFLMFSVIPVLQTLCTACSAVIADKFGKAKIILICNLLIAGAATSVLNLVPHVKTAECLSKNVNLHCDNETAVWISDLVLCETNQTELSLEHCLLKCPHKLNKCDAQNCQRYAQSENKNLNKTISITISNFRKETTHCGFFVNSNSSSDVFPNQCEKNCSLSCLKSDVAECEVDTKGRGLIVFIYIIILTVFLTAYVNSYRFYDVTSMLLVKELHSDYGIVRFWAILGALAGPPLAGAVIKLASNPGEDVKYIVTFNLFAVLCILNAITVWKVDVRNFTPGTKLMKKTILFVKNQDILFFYLVLLMVGTSWGFRNIYKNWFFAEIDTPVYLLSLTDAAPSIYGLPFLFKSKWIVGKLGEVNVFVLSLVAYGIAFIAYSYLQTAWLALLIEVTTIVNYQLFWVAVMNYCIIITPDGIVAIVNSTAGSLHYTIGK</sequence>
<keyword evidence="5 6" id="KW-0472">Membrane</keyword>
<feature type="transmembrane region" description="Helical" evidence="6">
    <location>
        <begin position="303"/>
        <end position="323"/>
    </location>
</feature>
<name>A0A8X6N368_NEPPI</name>
<evidence type="ECO:0000256" key="1">
    <source>
        <dbReference type="ARBA" id="ARBA00004141"/>
    </source>
</evidence>
<dbReference type="SUPFAM" id="SSF103473">
    <property type="entry name" value="MFS general substrate transporter"/>
    <property type="match status" value="2"/>
</dbReference>
<keyword evidence="9" id="KW-1185">Reference proteome</keyword>
<dbReference type="GO" id="GO:0016020">
    <property type="term" value="C:membrane"/>
    <property type="evidence" value="ECO:0007669"/>
    <property type="project" value="UniProtKB-SubCell"/>
</dbReference>
<dbReference type="EMBL" id="BMAW01053467">
    <property type="protein sequence ID" value="GFS91148.1"/>
    <property type="molecule type" value="Genomic_DNA"/>
</dbReference>
<evidence type="ECO:0000256" key="5">
    <source>
        <dbReference type="ARBA" id="ARBA00023136"/>
    </source>
</evidence>
<reference evidence="8" key="1">
    <citation type="submission" date="2020-08" db="EMBL/GenBank/DDBJ databases">
        <title>Multicomponent nature underlies the extraordinary mechanical properties of spider dragline silk.</title>
        <authorList>
            <person name="Kono N."/>
            <person name="Nakamura H."/>
            <person name="Mori M."/>
            <person name="Yoshida Y."/>
            <person name="Ohtoshi R."/>
            <person name="Malay A.D."/>
            <person name="Moran D.A.P."/>
            <person name="Tomita M."/>
            <person name="Numata K."/>
            <person name="Arakawa K."/>
        </authorList>
    </citation>
    <scope>NUCLEOTIDE SEQUENCE</scope>
</reference>
<evidence type="ECO:0000259" key="7">
    <source>
        <dbReference type="Pfam" id="PF12832"/>
    </source>
</evidence>
<dbReference type="PANTHER" id="PTHR16172">
    <property type="entry name" value="MAJOR FACILITATOR SUPERFAMILY DOMAIN-CONTAINING PROTEIN 6-LIKE"/>
    <property type="match status" value="1"/>
</dbReference>
<dbReference type="Proteomes" id="UP000887013">
    <property type="component" value="Unassembled WGS sequence"/>
</dbReference>
<feature type="transmembrane region" description="Helical" evidence="6">
    <location>
        <begin position="85"/>
        <end position="107"/>
    </location>
</feature>
<feature type="transmembrane region" description="Helical" evidence="6">
    <location>
        <begin position="263"/>
        <end position="282"/>
    </location>
</feature>
<evidence type="ECO:0000313" key="8">
    <source>
        <dbReference type="EMBL" id="GFS91148.1"/>
    </source>
</evidence>